<dbReference type="AlphaFoldDB" id="A0A0D0JIZ1"/>
<comment type="caution">
    <text evidence="1">The sequence shown here is derived from an EMBL/GenBank/DDBJ whole genome shotgun (WGS) entry which is preliminary data.</text>
</comment>
<protein>
    <submittedName>
        <fullName evidence="1">Uncharacterized protein</fullName>
    </submittedName>
</protein>
<evidence type="ECO:0000313" key="2">
    <source>
        <dbReference type="Proteomes" id="UP000032068"/>
    </source>
</evidence>
<gene>
    <name evidence="1" type="ORF">RU08_02285</name>
</gene>
<sequence>MGEFRIYLDDELLCATRSPVLAQAAWHRASRDARVAEAGGTVRAYEGEVTVAEMHPEPRVGHPWPDGRDRQADLRDVWDSLLRMLAQQGLDDQALTDALNRFGLKTSSVQATVHDDLGGRTIPSAAELVVLLEAIQQAQPDTRSRTDAGGY</sequence>
<dbReference type="Proteomes" id="UP000032068">
    <property type="component" value="Unassembled WGS sequence"/>
</dbReference>
<organism evidence="1 2">
    <name type="scientific">Pseudomonas fulva</name>
    <dbReference type="NCBI Taxonomy" id="47880"/>
    <lineage>
        <taxon>Bacteria</taxon>
        <taxon>Pseudomonadati</taxon>
        <taxon>Pseudomonadota</taxon>
        <taxon>Gammaproteobacteria</taxon>
        <taxon>Pseudomonadales</taxon>
        <taxon>Pseudomonadaceae</taxon>
        <taxon>Pseudomonas</taxon>
    </lineage>
</organism>
<dbReference type="OrthoDB" id="6876874at2"/>
<dbReference type="EMBL" id="JXQW01000004">
    <property type="protein sequence ID" value="KIQ06041.1"/>
    <property type="molecule type" value="Genomic_DNA"/>
</dbReference>
<dbReference type="RefSeq" id="WP_042552176.1">
    <property type="nucleotide sequence ID" value="NZ_JXQW01000004.1"/>
</dbReference>
<proteinExistence type="predicted"/>
<reference evidence="1 2" key="1">
    <citation type="submission" date="2014-12" db="EMBL/GenBank/DDBJ databases">
        <title>16Stimator: statistical estimation of ribosomal gene copy numbers from draft genome assemblies.</title>
        <authorList>
            <person name="Perisin M.A."/>
            <person name="Vetter M."/>
            <person name="Gilbert J.A."/>
            <person name="Bergelson J."/>
        </authorList>
    </citation>
    <scope>NUCLEOTIDE SEQUENCE [LARGE SCALE GENOMIC DNA]</scope>
    <source>
        <strain evidence="1 2">MEJ086</strain>
    </source>
</reference>
<evidence type="ECO:0000313" key="1">
    <source>
        <dbReference type="EMBL" id="KIQ06041.1"/>
    </source>
</evidence>
<name>A0A0D0JIZ1_9PSED</name>
<accession>A0A0D0JIZ1</accession>